<gene>
    <name evidence="2" type="ORF">N7509_010134</name>
</gene>
<keyword evidence="1" id="KW-0812">Transmembrane</keyword>
<keyword evidence="3" id="KW-1185">Reference proteome</keyword>
<dbReference type="Proteomes" id="UP001147747">
    <property type="component" value="Unassembled WGS sequence"/>
</dbReference>
<keyword evidence="1" id="KW-0472">Membrane</keyword>
<organism evidence="2 3">
    <name type="scientific">Penicillium cosmopolitanum</name>
    <dbReference type="NCBI Taxonomy" id="1131564"/>
    <lineage>
        <taxon>Eukaryota</taxon>
        <taxon>Fungi</taxon>
        <taxon>Dikarya</taxon>
        <taxon>Ascomycota</taxon>
        <taxon>Pezizomycotina</taxon>
        <taxon>Eurotiomycetes</taxon>
        <taxon>Eurotiomycetidae</taxon>
        <taxon>Eurotiales</taxon>
        <taxon>Aspergillaceae</taxon>
        <taxon>Penicillium</taxon>
    </lineage>
</organism>
<accession>A0A9W9VQQ4</accession>
<proteinExistence type="predicted"/>
<sequence>MGHDITDMVTRRILLAGETAPDCAAPAAARSENKNDMFDCGRLDLDRDLDRDPRDGNLDGWLGTNLIRQRHADEQERKRIANAFCVLRMGILVLIYTRAELLWM</sequence>
<evidence type="ECO:0000313" key="2">
    <source>
        <dbReference type="EMBL" id="KAJ5387593.1"/>
    </source>
</evidence>
<reference evidence="2" key="2">
    <citation type="journal article" date="2023" name="IMA Fungus">
        <title>Comparative genomic study of the Penicillium genus elucidates a diverse pangenome and 15 lateral gene transfer events.</title>
        <authorList>
            <person name="Petersen C."/>
            <person name="Sorensen T."/>
            <person name="Nielsen M.R."/>
            <person name="Sondergaard T.E."/>
            <person name="Sorensen J.L."/>
            <person name="Fitzpatrick D.A."/>
            <person name="Frisvad J.C."/>
            <person name="Nielsen K.L."/>
        </authorList>
    </citation>
    <scope>NUCLEOTIDE SEQUENCE</scope>
    <source>
        <strain evidence="2">IBT 29677</strain>
    </source>
</reference>
<dbReference type="GeneID" id="81373751"/>
<dbReference type="RefSeq" id="XP_056485391.1">
    <property type="nucleotide sequence ID" value="XM_056634771.1"/>
</dbReference>
<dbReference type="EMBL" id="JAPZBU010000009">
    <property type="protein sequence ID" value="KAJ5387593.1"/>
    <property type="molecule type" value="Genomic_DNA"/>
</dbReference>
<comment type="caution">
    <text evidence="2">The sequence shown here is derived from an EMBL/GenBank/DDBJ whole genome shotgun (WGS) entry which is preliminary data.</text>
</comment>
<evidence type="ECO:0000313" key="3">
    <source>
        <dbReference type="Proteomes" id="UP001147747"/>
    </source>
</evidence>
<name>A0A9W9VQQ4_9EURO</name>
<evidence type="ECO:0000256" key="1">
    <source>
        <dbReference type="SAM" id="Phobius"/>
    </source>
</evidence>
<protein>
    <submittedName>
        <fullName evidence="2">Uncharacterized protein</fullName>
    </submittedName>
</protein>
<reference evidence="2" key="1">
    <citation type="submission" date="2022-12" db="EMBL/GenBank/DDBJ databases">
        <authorList>
            <person name="Petersen C."/>
        </authorList>
    </citation>
    <scope>NUCLEOTIDE SEQUENCE</scope>
    <source>
        <strain evidence="2">IBT 29677</strain>
    </source>
</reference>
<dbReference type="AlphaFoldDB" id="A0A9W9VQQ4"/>
<keyword evidence="1" id="KW-1133">Transmembrane helix</keyword>
<feature type="transmembrane region" description="Helical" evidence="1">
    <location>
        <begin position="80"/>
        <end position="99"/>
    </location>
</feature>